<comment type="subcellular location">
    <subcellularLocation>
        <location evidence="1">Cell membrane</location>
        <topology evidence="1">Multi-pass membrane protein</topology>
    </subcellularLocation>
</comment>
<keyword evidence="4" id="KW-1003">Cell membrane</keyword>
<evidence type="ECO:0000256" key="8">
    <source>
        <dbReference type="SAM" id="Phobius"/>
    </source>
</evidence>
<evidence type="ECO:0000256" key="5">
    <source>
        <dbReference type="ARBA" id="ARBA00022692"/>
    </source>
</evidence>
<feature type="transmembrane region" description="Helical" evidence="8">
    <location>
        <begin position="60"/>
        <end position="85"/>
    </location>
</feature>
<dbReference type="Pfam" id="PF01594">
    <property type="entry name" value="AI-2E_transport"/>
    <property type="match status" value="1"/>
</dbReference>
<keyword evidence="6 8" id="KW-1133">Transmembrane helix</keyword>
<proteinExistence type="inferred from homology"/>
<dbReference type="PANTHER" id="PTHR21716">
    <property type="entry name" value="TRANSMEMBRANE PROTEIN"/>
    <property type="match status" value="1"/>
</dbReference>
<protein>
    <submittedName>
        <fullName evidence="9">Predicted PurR-regulated permease PerM</fullName>
    </submittedName>
</protein>
<evidence type="ECO:0000313" key="10">
    <source>
        <dbReference type="Proteomes" id="UP000184334"/>
    </source>
</evidence>
<comment type="similarity">
    <text evidence="2">Belongs to the autoinducer-2 exporter (AI-2E) (TC 2.A.86) family.</text>
</comment>
<dbReference type="AlphaFoldDB" id="A0A1M4V2C6"/>
<dbReference type="GO" id="GO:0055085">
    <property type="term" value="P:transmembrane transport"/>
    <property type="evidence" value="ECO:0007669"/>
    <property type="project" value="TreeGrafter"/>
</dbReference>
<dbReference type="GO" id="GO:0005886">
    <property type="term" value="C:plasma membrane"/>
    <property type="evidence" value="ECO:0007669"/>
    <property type="project" value="UniProtKB-SubCell"/>
</dbReference>
<feature type="transmembrane region" description="Helical" evidence="8">
    <location>
        <begin position="148"/>
        <end position="169"/>
    </location>
</feature>
<comment type="caution">
    <text evidence="9">The sequence shown here is derived from an EMBL/GenBank/DDBJ whole genome shotgun (WGS) entry which is preliminary data.</text>
</comment>
<name>A0A1M4V2C6_MARH1</name>
<evidence type="ECO:0000256" key="2">
    <source>
        <dbReference type="ARBA" id="ARBA00009773"/>
    </source>
</evidence>
<organism evidence="9 10">
    <name type="scientific">Marinitoga hydrogenitolerans (strain DSM 16785 / JCM 12826 / AT1271)</name>
    <dbReference type="NCBI Taxonomy" id="1122195"/>
    <lineage>
        <taxon>Bacteria</taxon>
        <taxon>Thermotogati</taxon>
        <taxon>Thermotogota</taxon>
        <taxon>Thermotogae</taxon>
        <taxon>Petrotogales</taxon>
        <taxon>Petrotogaceae</taxon>
        <taxon>Marinitoga</taxon>
    </lineage>
</organism>
<evidence type="ECO:0000256" key="7">
    <source>
        <dbReference type="ARBA" id="ARBA00023136"/>
    </source>
</evidence>
<sequence length="337" mass="38199">MKLSANLKGALFTSLYFFLFVSIAFISKDVFAIIIFTMGFVLAINLIAKGLNRLKIPMKIAVVISLIGSLFFLYLLLVLLIPTVIKEISNFIVFLNDFFQKAQWKVLLQNQPENIVDNIENFMNSLQPKLIDLLSNFIELIPTYGQKAFTFLFFLTIGTIYFSFYFDYFKEKLQYLYPKSLRKSANEFYNEAFNQIEHYVVATLLASAFVGISAFLAMSFLGIKYQLLLSFWAAVTNFIPVIGVILEFIPMIIVGVSSGLTTMLLFLVIMSIIHGAAFIIFIAIMKDYGRINPVITIFSLLVLGSIISLTGALIAVPTAMIIKVFWQIYIKPELERS</sequence>
<keyword evidence="10" id="KW-1185">Reference proteome</keyword>
<dbReference type="OrthoDB" id="40228at2"/>
<evidence type="ECO:0000256" key="4">
    <source>
        <dbReference type="ARBA" id="ARBA00022475"/>
    </source>
</evidence>
<accession>A0A1M4V2C6</accession>
<keyword evidence="3" id="KW-0813">Transport</keyword>
<feature type="transmembrane region" description="Helical" evidence="8">
    <location>
        <begin position="297"/>
        <end position="326"/>
    </location>
</feature>
<feature type="transmembrane region" description="Helical" evidence="8">
    <location>
        <begin position="229"/>
        <end position="256"/>
    </location>
</feature>
<dbReference type="PANTHER" id="PTHR21716:SF53">
    <property type="entry name" value="PERMEASE PERM-RELATED"/>
    <property type="match status" value="1"/>
</dbReference>
<dbReference type="Proteomes" id="UP000184334">
    <property type="component" value="Unassembled WGS sequence"/>
</dbReference>
<dbReference type="RefSeq" id="WP_072863721.1">
    <property type="nucleotide sequence ID" value="NZ_FQUI01000009.1"/>
</dbReference>
<dbReference type="InterPro" id="IPR002549">
    <property type="entry name" value="AI-2E-like"/>
</dbReference>
<feature type="transmembrane region" description="Helical" evidence="8">
    <location>
        <begin position="31"/>
        <end position="48"/>
    </location>
</feature>
<evidence type="ECO:0000256" key="3">
    <source>
        <dbReference type="ARBA" id="ARBA00022448"/>
    </source>
</evidence>
<gene>
    <name evidence="9" type="ORF">SAMN02745164_00826</name>
</gene>
<evidence type="ECO:0000256" key="6">
    <source>
        <dbReference type="ARBA" id="ARBA00022989"/>
    </source>
</evidence>
<keyword evidence="5 8" id="KW-0812">Transmembrane</keyword>
<evidence type="ECO:0000313" key="9">
    <source>
        <dbReference type="EMBL" id="SHE63144.1"/>
    </source>
</evidence>
<reference evidence="9" key="1">
    <citation type="submission" date="2016-11" db="EMBL/GenBank/DDBJ databases">
        <authorList>
            <person name="Varghese N."/>
            <person name="Submissions S."/>
        </authorList>
    </citation>
    <scope>NUCLEOTIDE SEQUENCE [LARGE SCALE GENOMIC DNA]</scope>
    <source>
        <strain evidence="9">DSM 16785</strain>
    </source>
</reference>
<keyword evidence="7 8" id="KW-0472">Membrane</keyword>
<feature type="transmembrane region" description="Helical" evidence="8">
    <location>
        <begin position="7"/>
        <end position="25"/>
    </location>
</feature>
<feature type="transmembrane region" description="Helical" evidence="8">
    <location>
        <begin position="263"/>
        <end position="285"/>
    </location>
</feature>
<feature type="transmembrane region" description="Helical" evidence="8">
    <location>
        <begin position="199"/>
        <end position="223"/>
    </location>
</feature>
<evidence type="ECO:0000256" key="1">
    <source>
        <dbReference type="ARBA" id="ARBA00004651"/>
    </source>
</evidence>
<dbReference type="EMBL" id="FQUI01000009">
    <property type="protein sequence ID" value="SHE63144.1"/>
    <property type="molecule type" value="Genomic_DNA"/>
</dbReference>
<dbReference type="STRING" id="1122195.SAMN02745164_00826"/>